<evidence type="ECO:0000256" key="10">
    <source>
        <dbReference type="ARBA" id="ARBA00023140"/>
    </source>
</evidence>
<evidence type="ECO:0000256" key="9">
    <source>
        <dbReference type="ARBA" id="ARBA00023004"/>
    </source>
</evidence>
<dbReference type="GO" id="GO:0005777">
    <property type="term" value="C:peroxisome"/>
    <property type="evidence" value="ECO:0007669"/>
    <property type="project" value="UniProtKB-SubCell"/>
</dbReference>
<keyword evidence="8 15" id="KW-0560">Oxidoreductase</keyword>
<dbReference type="GO" id="GO:0004096">
    <property type="term" value="F:catalase activity"/>
    <property type="evidence" value="ECO:0007669"/>
    <property type="project" value="UniProtKB-EC"/>
</dbReference>
<keyword evidence="10" id="KW-0576">Peroxisome</keyword>
<evidence type="ECO:0000256" key="12">
    <source>
        <dbReference type="ARBA" id="ARBA00049254"/>
    </source>
</evidence>
<evidence type="ECO:0000256" key="2">
    <source>
        <dbReference type="ARBA" id="ARBA00004275"/>
    </source>
</evidence>
<evidence type="ECO:0000256" key="5">
    <source>
        <dbReference type="ARBA" id="ARBA00022559"/>
    </source>
</evidence>
<comment type="subcellular location">
    <subcellularLocation>
        <location evidence="2">Peroxisome</location>
    </subcellularLocation>
</comment>
<evidence type="ECO:0000256" key="7">
    <source>
        <dbReference type="ARBA" id="ARBA00022723"/>
    </source>
</evidence>
<dbReference type="Proteomes" id="UP000708148">
    <property type="component" value="Unassembled WGS sequence"/>
</dbReference>
<evidence type="ECO:0000256" key="6">
    <source>
        <dbReference type="ARBA" id="ARBA00022617"/>
    </source>
</evidence>
<dbReference type="InterPro" id="IPR024708">
    <property type="entry name" value="Catalase_AS"/>
</dbReference>
<keyword evidence="19" id="KW-1185">Reference proteome</keyword>
<dbReference type="PANTHER" id="PTHR11465:SF23">
    <property type="entry name" value="CATALASE-2"/>
    <property type="match status" value="1"/>
</dbReference>
<keyword evidence="9 14" id="KW-0408">Iron</keyword>
<accession>A0A8S1JAC1</accession>
<dbReference type="InterPro" id="IPR011614">
    <property type="entry name" value="Catalase_core"/>
</dbReference>
<feature type="active site" evidence="13">
    <location>
        <position position="141"/>
    </location>
</feature>
<evidence type="ECO:0000256" key="15">
    <source>
        <dbReference type="RuleBase" id="RU000498"/>
    </source>
</evidence>
<dbReference type="PROSITE" id="PS51402">
    <property type="entry name" value="CATALASE_3"/>
    <property type="match status" value="1"/>
</dbReference>
<evidence type="ECO:0000256" key="16">
    <source>
        <dbReference type="RuleBase" id="RU004142"/>
    </source>
</evidence>
<name>A0A8S1JAC1_9CHLO</name>
<evidence type="ECO:0000256" key="4">
    <source>
        <dbReference type="ARBA" id="ARBA00012314"/>
    </source>
</evidence>
<feature type="domain" description="Catalase core" evidence="17">
    <location>
        <begin position="21"/>
        <end position="406"/>
    </location>
</feature>
<reference evidence="18" key="1">
    <citation type="submission" date="2020-12" db="EMBL/GenBank/DDBJ databases">
        <authorList>
            <person name="Iha C."/>
        </authorList>
    </citation>
    <scope>NUCLEOTIDE SEQUENCE</scope>
</reference>
<organism evidence="18 19">
    <name type="scientific">Ostreobium quekettii</name>
    <dbReference type="NCBI Taxonomy" id="121088"/>
    <lineage>
        <taxon>Eukaryota</taxon>
        <taxon>Viridiplantae</taxon>
        <taxon>Chlorophyta</taxon>
        <taxon>core chlorophytes</taxon>
        <taxon>Ulvophyceae</taxon>
        <taxon>TCBD clade</taxon>
        <taxon>Bryopsidales</taxon>
        <taxon>Ostreobineae</taxon>
        <taxon>Ostreobiaceae</taxon>
        <taxon>Ostreobium</taxon>
    </lineage>
</organism>
<dbReference type="PRINTS" id="PR00067">
    <property type="entry name" value="CATALASE"/>
</dbReference>
<dbReference type="InterPro" id="IPR018028">
    <property type="entry name" value="Catalase"/>
</dbReference>
<comment type="similarity">
    <text evidence="3 15">Belongs to the catalase family.</text>
</comment>
<dbReference type="Pfam" id="PF06628">
    <property type="entry name" value="Catalase-rel"/>
    <property type="match status" value="1"/>
</dbReference>
<feature type="binding site" description="axial binding residue" evidence="14">
    <location>
        <position position="351"/>
    </location>
    <ligand>
        <name>heme</name>
        <dbReference type="ChEBI" id="CHEBI:30413"/>
    </ligand>
    <ligandPart>
        <name>Fe</name>
        <dbReference type="ChEBI" id="CHEBI:18248"/>
    </ligandPart>
</feature>
<proteinExistence type="inferred from homology"/>
<dbReference type="Gene3D" id="2.40.180.10">
    <property type="entry name" value="Catalase core domain"/>
    <property type="match status" value="1"/>
</dbReference>
<dbReference type="SUPFAM" id="SSF56634">
    <property type="entry name" value="Heme-dependent catalase-like"/>
    <property type="match status" value="1"/>
</dbReference>
<dbReference type="EC" id="1.11.1.6" evidence="4 15"/>
<dbReference type="EMBL" id="CAJHUC010002070">
    <property type="protein sequence ID" value="CAD7703126.1"/>
    <property type="molecule type" value="Genomic_DNA"/>
</dbReference>
<evidence type="ECO:0000256" key="3">
    <source>
        <dbReference type="ARBA" id="ARBA00005329"/>
    </source>
</evidence>
<evidence type="ECO:0000259" key="17">
    <source>
        <dbReference type="SMART" id="SM01060"/>
    </source>
</evidence>
<comment type="function">
    <text evidence="16">Catalyzes the degradation of hydrogen peroxide (H(2)O(2)) generated by peroxisomal oxidases to water and oxygen, thereby protecting cells from the toxic effects of hydrogen peroxide.</text>
</comment>
<comment type="catalytic activity">
    <reaction evidence="12 15">
        <text>2 H2O2 = O2 + 2 H2O</text>
        <dbReference type="Rhea" id="RHEA:20309"/>
        <dbReference type="ChEBI" id="CHEBI:15377"/>
        <dbReference type="ChEBI" id="CHEBI:15379"/>
        <dbReference type="ChEBI" id="CHEBI:16240"/>
        <dbReference type="EC" id="1.11.1.6"/>
    </reaction>
</comment>
<keyword evidence="7 14" id="KW-0479">Metal-binding</keyword>
<evidence type="ECO:0000256" key="13">
    <source>
        <dbReference type="PIRSR" id="PIRSR038928-1"/>
    </source>
</evidence>
<dbReference type="CDD" id="cd08154">
    <property type="entry name" value="catalase_clade_1"/>
    <property type="match status" value="1"/>
</dbReference>
<dbReference type="PROSITE" id="PS00438">
    <property type="entry name" value="CATALASE_2"/>
    <property type="match status" value="1"/>
</dbReference>
<dbReference type="PROSITE" id="PS00437">
    <property type="entry name" value="CATALASE_1"/>
    <property type="match status" value="1"/>
</dbReference>
<dbReference type="InterPro" id="IPR002226">
    <property type="entry name" value="Catalase_haem_BS"/>
</dbReference>
<evidence type="ECO:0000256" key="1">
    <source>
        <dbReference type="ARBA" id="ARBA00001971"/>
    </source>
</evidence>
<dbReference type="InterPro" id="IPR024711">
    <property type="entry name" value="Catalase_clade1/3"/>
</dbReference>
<dbReference type="SMART" id="SM01060">
    <property type="entry name" value="Catalase"/>
    <property type="match status" value="1"/>
</dbReference>
<keyword evidence="5 15" id="KW-0575">Peroxidase</keyword>
<dbReference type="AlphaFoldDB" id="A0A8S1JAC1"/>
<evidence type="ECO:0000256" key="11">
    <source>
        <dbReference type="ARBA" id="ARBA00023324"/>
    </source>
</evidence>
<dbReference type="Pfam" id="PF00199">
    <property type="entry name" value="Catalase"/>
    <property type="match status" value="1"/>
</dbReference>
<evidence type="ECO:0000313" key="18">
    <source>
        <dbReference type="EMBL" id="CAD7703126.1"/>
    </source>
</evidence>
<dbReference type="FunFam" id="2.40.180.10:FF:000002">
    <property type="entry name" value="Catalase"/>
    <property type="match status" value="1"/>
</dbReference>
<sequence>MLMYCTAQPHKLTGGKAAQWTTNSGLPVYNNDDSLTVGRRGPVLLEDYHLVEKLAHFDRERIPERVVHAVGASAKGYFEVTNDVSNLTFADFLSEPGKRTDVIVRFSTVIPSKGQAETVRDPRGFAVKFYTDQGNYDLVGNNLPVFFIRDGMKFPDMVHAFKPNPVTNLIDNWRFVDFFSHHPESLHMFAHVFDDIGIPKDYRHMDGFGVHTFKWINSEGKEYLVKYHWKSSQGVESLRDDEAQRIGGRDNVHATRDLYTSIAAGDFPEWVLHVQLMDPSRAATLDFDPLDVTKTWPENLFPLVEVGRMVLDKNIDNFFNENEQLAFSPALVVPGITYSEDKLLQSRIFSYTDTQRYRIGPNYLNLPVNAARSGTMNNQQVDSVMNFVNKPNEEINYFPSKFSGALLADEYPISREGICSRRTQEVIPKENNFDQAGELYRSWPADRQERFAERIAQNFLLQPRVTQRLQRIWVDYWTTVDESLGKSLISRLTDAGVYL</sequence>
<gene>
    <name evidence="18" type="ORF">OSTQU699_LOCUS8483</name>
</gene>
<comment type="caution">
    <text evidence="18">The sequence shown here is derived from an EMBL/GenBank/DDBJ whole genome shotgun (WGS) entry which is preliminary data.</text>
</comment>
<dbReference type="GO" id="GO:0020037">
    <property type="term" value="F:heme binding"/>
    <property type="evidence" value="ECO:0007669"/>
    <property type="project" value="InterPro"/>
</dbReference>
<dbReference type="OrthoDB" id="6880011at2759"/>
<evidence type="ECO:0000256" key="8">
    <source>
        <dbReference type="ARBA" id="ARBA00023002"/>
    </source>
</evidence>
<comment type="cofactor">
    <cofactor evidence="1 14">
        <name>heme</name>
        <dbReference type="ChEBI" id="CHEBI:30413"/>
    </cofactor>
</comment>
<dbReference type="PIRSF" id="PIRSF038928">
    <property type="entry name" value="Catalase_clade1-3"/>
    <property type="match status" value="1"/>
</dbReference>
<dbReference type="InterPro" id="IPR010582">
    <property type="entry name" value="Catalase_immune_responsive"/>
</dbReference>
<dbReference type="GO" id="GO:0042542">
    <property type="term" value="P:response to hydrogen peroxide"/>
    <property type="evidence" value="ECO:0007669"/>
    <property type="project" value="TreeGrafter"/>
</dbReference>
<dbReference type="GO" id="GO:0042744">
    <property type="term" value="P:hydrogen peroxide catabolic process"/>
    <property type="evidence" value="ECO:0007669"/>
    <property type="project" value="UniProtKB-KW"/>
</dbReference>
<evidence type="ECO:0000313" key="19">
    <source>
        <dbReference type="Proteomes" id="UP000708148"/>
    </source>
</evidence>
<protein>
    <recommendedName>
        <fullName evidence="4 15">Catalase</fullName>
        <ecNumber evidence="4 15">1.11.1.6</ecNumber>
    </recommendedName>
</protein>
<keyword evidence="6 14" id="KW-0349">Heme</keyword>
<dbReference type="InterPro" id="IPR020835">
    <property type="entry name" value="Catalase_sf"/>
</dbReference>
<feature type="active site" evidence="13">
    <location>
        <position position="68"/>
    </location>
</feature>
<keyword evidence="11 15" id="KW-0376">Hydrogen peroxide</keyword>
<dbReference type="PANTHER" id="PTHR11465">
    <property type="entry name" value="CATALASE"/>
    <property type="match status" value="1"/>
</dbReference>
<dbReference type="GO" id="GO:0046872">
    <property type="term" value="F:metal ion binding"/>
    <property type="evidence" value="ECO:0007669"/>
    <property type="project" value="UniProtKB-KW"/>
</dbReference>
<evidence type="ECO:0000256" key="14">
    <source>
        <dbReference type="PIRSR" id="PIRSR038928-2"/>
    </source>
</evidence>